<protein>
    <recommendedName>
        <fullName evidence="6">Cadherin domain-containing protein</fullName>
    </recommendedName>
</protein>
<dbReference type="SUPFAM" id="SSF49313">
    <property type="entry name" value="Cadherin-like"/>
    <property type="match status" value="1"/>
</dbReference>
<dbReference type="Pfam" id="PF00028">
    <property type="entry name" value="Cadherin"/>
    <property type="match status" value="1"/>
</dbReference>
<gene>
    <name evidence="7" type="primary">ORF23379</name>
</gene>
<keyword evidence="3" id="KW-0472">Membrane</keyword>
<keyword evidence="2" id="KW-0812">Transmembrane</keyword>
<feature type="domain" description="Cadherin" evidence="6">
    <location>
        <begin position="8"/>
        <end position="69"/>
    </location>
</feature>
<evidence type="ECO:0000256" key="3">
    <source>
        <dbReference type="ARBA" id="ARBA00022989"/>
    </source>
</evidence>
<evidence type="ECO:0000256" key="1">
    <source>
        <dbReference type="ARBA" id="ARBA00004167"/>
    </source>
</evidence>
<dbReference type="PROSITE" id="PS50268">
    <property type="entry name" value="CADHERIN_2"/>
    <property type="match status" value="1"/>
</dbReference>
<evidence type="ECO:0000256" key="5">
    <source>
        <dbReference type="PROSITE-ProRule" id="PRU00043"/>
    </source>
</evidence>
<dbReference type="GO" id="GO:0007156">
    <property type="term" value="P:homophilic cell adhesion via plasma membrane adhesion molecules"/>
    <property type="evidence" value="ECO:0007669"/>
    <property type="project" value="InterPro"/>
</dbReference>
<dbReference type="InterPro" id="IPR015919">
    <property type="entry name" value="Cadherin-like_sf"/>
</dbReference>
<dbReference type="CDD" id="cd11304">
    <property type="entry name" value="Cadherin_repeat"/>
    <property type="match status" value="1"/>
</dbReference>
<dbReference type="PANTHER" id="PTHR24028:SF337">
    <property type="entry name" value="PROTOCADHERIN 2 ALPHA A 3 PRECURSOR-RELATED"/>
    <property type="match status" value="1"/>
</dbReference>
<evidence type="ECO:0000313" key="7">
    <source>
        <dbReference type="EMBL" id="CEK54672.1"/>
    </source>
</evidence>
<keyword evidence="3" id="KW-1133">Transmembrane helix</keyword>
<feature type="non-terminal residue" evidence="7">
    <location>
        <position position="1"/>
    </location>
</feature>
<evidence type="ECO:0000259" key="6">
    <source>
        <dbReference type="PROSITE" id="PS50268"/>
    </source>
</evidence>
<name>A0A0B6YEM0_9EUPU</name>
<dbReference type="AlphaFoldDB" id="A0A0B6YEM0"/>
<keyword evidence="4" id="KW-0325">Glycoprotein</keyword>
<evidence type="ECO:0000256" key="2">
    <source>
        <dbReference type="ARBA" id="ARBA00022692"/>
    </source>
</evidence>
<dbReference type="InterPro" id="IPR050174">
    <property type="entry name" value="Protocadherin/Cadherin-CA"/>
</dbReference>
<accession>A0A0B6YEM0</accession>
<dbReference type="Gene3D" id="2.60.40.60">
    <property type="entry name" value="Cadherins"/>
    <property type="match status" value="1"/>
</dbReference>
<dbReference type="GO" id="GO:0005886">
    <property type="term" value="C:plasma membrane"/>
    <property type="evidence" value="ECO:0007669"/>
    <property type="project" value="TreeGrafter"/>
</dbReference>
<proteinExistence type="predicted"/>
<sequence length="70" mass="7852">NDNGPIFKQNGYNITIKEITQVGTVVLRLSASDIDDGENARIGYEIPNNIDRRVLDYFEIDRISGALKLV</sequence>
<organism evidence="7">
    <name type="scientific">Arion vulgaris</name>
    <dbReference type="NCBI Taxonomy" id="1028688"/>
    <lineage>
        <taxon>Eukaryota</taxon>
        <taxon>Metazoa</taxon>
        <taxon>Spiralia</taxon>
        <taxon>Lophotrochozoa</taxon>
        <taxon>Mollusca</taxon>
        <taxon>Gastropoda</taxon>
        <taxon>Heterobranchia</taxon>
        <taxon>Euthyneura</taxon>
        <taxon>Panpulmonata</taxon>
        <taxon>Eupulmonata</taxon>
        <taxon>Stylommatophora</taxon>
        <taxon>Helicina</taxon>
        <taxon>Arionoidea</taxon>
        <taxon>Arionidae</taxon>
        <taxon>Arion</taxon>
    </lineage>
</organism>
<feature type="non-terminal residue" evidence="7">
    <location>
        <position position="70"/>
    </location>
</feature>
<dbReference type="GO" id="GO:0005509">
    <property type="term" value="F:calcium ion binding"/>
    <property type="evidence" value="ECO:0007669"/>
    <property type="project" value="UniProtKB-UniRule"/>
</dbReference>
<dbReference type="InterPro" id="IPR002126">
    <property type="entry name" value="Cadherin-like_dom"/>
</dbReference>
<keyword evidence="5" id="KW-0106">Calcium</keyword>
<dbReference type="EMBL" id="HACG01007807">
    <property type="protein sequence ID" value="CEK54672.1"/>
    <property type="molecule type" value="Transcribed_RNA"/>
</dbReference>
<dbReference type="PANTHER" id="PTHR24028">
    <property type="entry name" value="CADHERIN-87A"/>
    <property type="match status" value="1"/>
</dbReference>
<reference evidence="7" key="1">
    <citation type="submission" date="2014-12" db="EMBL/GenBank/DDBJ databases">
        <title>Insight into the proteome of Arion vulgaris.</title>
        <authorList>
            <person name="Aradska J."/>
            <person name="Bulat T."/>
            <person name="Smidak R."/>
            <person name="Sarate P."/>
            <person name="Gangsoo J."/>
            <person name="Sialana F."/>
            <person name="Bilban M."/>
            <person name="Lubec G."/>
        </authorList>
    </citation>
    <scope>NUCLEOTIDE SEQUENCE</scope>
    <source>
        <tissue evidence="7">Skin</tissue>
    </source>
</reference>
<evidence type="ECO:0000256" key="4">
    <source>
        <dbReference type="ARBA" id="ARBA00023180"/>
    </source>
</evidence>
<comment type="subcellular location">
    <subcellularLocation>
        <location evidence="1">Membrane</location>
        <topology evidence="1">Single-pass membrane protein</topology>
    </subcellularLocation>
</comment>